<dbReference type="GO" id="GO:0004090">
    <property type="term" value="F:carbonyl reductase (NADPH) activity"/>
    <property type="evidence" value="ECO:0007669"/>
    <property type="project" value="TreeGrafter"/>
</dbReference>
<reference evidence="3" key="1">
    <citation type="journal article" date="2022" name="bioRxiv">
        <title>Sequencing and chromosome-scale assembly of the giantPleurodeles waltlgenome.</title>
        <authorList>
            <person name="Brown T."/>
            <person name="Elewa A."/>
            <person name="Iarovenko S."/>
            <person name="Subramanian E."/>
            <person name="Araus A.J."/>
            <person name="Petzold A."/>
            <person name="Susuki M."/>
            <person name="Suzuki K.-i.T."/>
            <person name="Hayashi T."/>
            <person name="Toyoda A."/>
            <person name="Oliveira C."/>
            <person name="Osipova E."/>
            <person name="Leigh N.D."/>
            <person name="Simon A."/>
            <person name="Yun M.H."/>
        </authorList>
    </citation>
    <scope>NUCLEOTIDE SEQUENCE</scope>
    <source>
        <strain evidence="3">20211129_DDA</strain>
        <tissue evidence="3">Liver</tissue>
    </source>
</reference>
<dbReference type="Gene3D" id="3.40.50.720">
    <property type="entry name" value="NAD(P)-binding Rossmann-like Domain"/>
    <property type="match status" value="1"/>
</dbReference>
<comment type="similarity">
    <text evidence="1">Belongs to the short-chain dehydrogenases/reductases (SDR) family.</text>
</comment>
<sequence>MTASTKGIGFAVARRLAQQGAHVVLSSRKQENVNAAIEQLAAENLPVSGTVCDAEKTEDRKNLVQLALDKYGGIDYLFSSAATEAVSKDILETTKEDWDENLNLNLMAMFFLVQEVFPHMQKRGGGSIVLNSSVLGFAGIPTVGPYSVSKTAVNGLIKVLAPALAPMNIRVNGLAPGLIRTDYSTRSLIDAGERMKTVSGRQGDFQELDQEAFLGYLQTIFGFSRLGEPEECAGIVSFLLSSDASYITGEIIVVGGGYRSRI</sequence>
<gene>
    <name evidence="3" type="ORF">NDU88_000673</name>
</gene>
<dbReference type="Pfam" id="PF13561">
    <property type="entry name" value="adh_short_C2"/>
    <property type="match status" value="1"/>
</dbReference>
<dbReference type="PROSITE" id="PS00061">
    <property type="entry name" value="ADH_SHORT"/>
    <property type="match status" value="1"/>
</dbReference>
<dbReference type="PRINTS" id="PR00081">
    <property type="entry name" value="GDHRDH"/>
</dbReference>
<dbReference type="InterPro" id="IPR036291">
    <property type="entry name" value="NAD(P)-bd_dom_sf"/>
</dbReference>
<dbReference type="InterPro" id="IPR002347">
    <property type="entry name" value="SDR_fam"/>
</dbReference>
<proteinExistence type="inferred from homology"/>
<keyword evidence="2" id="KW-0560">Oxidoreductase</keyword>
<evidence type="ECO:0000313" key="3">
    <source>
        <dbReference type="EMBL" id="KAJ1087505.1"/>
    </source>
</evidence>
<accession>A0AAV7LAL0</accession>
<dbReference type="FunFam" id="3.40.50.720:FF:000084">
    <property type="entry name" value="Short-chain dehydrogenase reductase"/>
    <property type="match status" value="1"/>
</dbReference>
<evidence type="ECO:0000313" key="4">
    <source>
        <dbReference type="Proteomes" id="UP001066276"/>
    </source>
</evidence>
<dbReference type="InterPro" id="IPR020904">
    <property type="entry name" value="Sc_DH/Rdtase_CS"/>
</dbReference>
<dbReference type="SUPFAM" id="SSF51735">
    <property type="entry name" value="NAD(P)-binding Rossmann-fold domains"/>
    <property type="match status" value="1"/>
</dbReference>
<dbReference type="Proteomes" id="UP001066276">
    <property type="component" value="Chromosome 11"/>
</dbReference>
<protein>
    <submittedName>
        <fullName evidence="3">Uncharacterized protein</fullName>
    </submittedName>
</protein>
<organism evidence="3 4">
    <name type="scientific">Pleurodeles waltl</name>
    <name type="common">Iberian ribbed newt</name>
    <dbReference type="NCBI Taxonomy" id="8319"/>
    <lineage>
        <taxon>Eukaryota</taxon>
        <taxon>Metazoa</taxon>
        <taxon>Chordata</taxon>
        <taxon>Craniata</taxon>
        <taxon>Vertebrata</taxon>
        <taxon>Euteleostomi</taxon>
        <taxon>Amphibia</taxon>
        <taxon>Batrachia</taxon>
        <taxon>Caudata</taxon>
        <taxon>Salamandroidea</taxon>
        <taxon>Salamandridae</taxon>
        <taxon>Pleurodelinae</taxon>
        <taxon>Pleurodeles</taxon>
    </lineage>
</organism>
<dbReference type="PANTHER" id="PTHR43943">
    <property type="entry name" value="DEHYDROGENASE/REDUCTASE (SDR FAMILY) MEMBER 4"/>
    <property type="match status" value="1"/>
</dbReference>
<dbReference type="AlphaFoldDB" id="A0AAV7LAL0"/>
<dbReference type="EMBL" id="JANPWB010000015">
    <property type="protein sequence ID" value="KAJ1087505.1"/>
    <property type="molecule type" value="Genomic_DNA"/>
</dbReference>
<evidence type="ECO:0000256" key="2">
    <source>
        <dbReference type="ARBA" id="ARBA00023002"/>
    </source>
</evidence>
<dbReference type="PANTHER" id="PTHR43943:SF2">
    <property type="entry name" value="DEHYDROGENASE_REDUCTASE 4"/>
    <property type="match status" value="1"/>
</dbReference>
<comment type="caution">
    <text evidence="3">The sequence shown here is derived from an EMBL/GenBank/DDBJ whole genome shotgun (WGS) entry which is preliminary data.</text>
</comment>
<name>A0AAV7LAL0_PLEWA</name>
<keyword evidence="4" id="KW-1185">Reference proteome</keyword>
<evidence type="ECO:0000256" key="1">
    <source>
        <dbReference type="ARBA" id="ARBA00006484"/>
    </source>
</evidence>